<dbReference type="Gene3D" id="1.10.340.70">
    <property type="match status" value="1"/>
</dbReference>
<evidence type="ECO:0000259" key="3">
    <source>
        <dbReference type="PROSITE" id="PS50994"/>
    </source>
</evidence>
<dbReference type="Proteomes" id="UP000046395">
    <property type="component" value="Unassembled WGS sequence"/>
</dbReference>
<organism evidence="4 5">
    <name type="scientific">Trichuris muris</name>
    <name type="common">Mouse whipworm</name>
    <dbReference type="NCBI Taxonomy" id="70415"/>
    <lineage>
        <taxon>Eukaryota</taxon>
        <taxon>Metazoa</taxon>
        <taxon>Ecdysozoa</taxon>
        <taxon>Nematoda</taxon>
        <taxon>Enoplea</taxon>
        <taxon>Dorylaimia</taxon>
        <taxon>Trichinellida</taxon>
        <taxon>Trichuridae</taxon>
        <taxon>Trichuris</taxon>
    </lineage>
</organism>
<dbReference type="InterPro" id="IPR036397">
    <property type="entry name" value="RNaseH_sf"/>
</dbReference>
<proteinExistence type="predicted"/>
<dbReference type="STRING" id="70415.A0A5S6QFZ7"/>
<feature type="domain" description="Integrase catalytic" evidence="3">
    <location>
        <begin position="85"/>
        <end position="265"/>
    </location>
</feature>
<dbReference type="GO" id="GO:0015074">
    <property type="term" value="P:DNA integration"/>
    <property type="evidence" value="ECO:0007669"/>
    <property type="project" value="InterPro"/>
</dbReference>
<accession>A0A5S6QFZ7</accession>
<dbReference type="SUPFAM" id="SSF53098">
    <property type="entry name" value="Ribonuclease H-like"/>
    <property type="match status" value="1"/>
</dbReference>
<dbReference type="PANTHER" id="PTHR37984:SF15">
    <property type="entry name" value="INTEGRASE CATALYTIC DOMAIN-CONTAINING PROTEIN"/>
    <property type="match status" value="1"/>
</dbReference>
<dbReference type="InterPro" id="IPR012337">
    <property type="entry name" value="RNaseH-like_sf"/>
</dbReference>
<dbReference type="PROSITE" id="PS50994">
    <property type="entry name" value="INTEGRASE"/>
    <property type="match status" value="1"/>
</dbReference>
<dbReference type="GO" id="GO:0003964">
    <property type="term" value="F:RNA-directed DNA polymerase activity"/>
    <property type="evidence" value="ECO:0007669"/>
    <property type="project" value="UniProtKB-EC"/>
</dbReference>
<dbReference type="WBParaSite" id="TMUE_1000005802.1">
    <property type="protein sequence ID" value="TMUE_1000005802.1"/>
    <property type="gene ID" value="WBGene00299365"/>
</dbReference>
<dbReference type="Pfam" id="PF17921">
    <property type="entry name" value="Integrase_H2C2"/>
    <property type="match status" value="1"/>
</dbReference>
<dbReference type="FunFam" id="3.30.420.10:FF:000032">
    <property type="entry name" value="Retrovirus-related Pol polyprotein from transposon 297-like Protein"/>
    <property type="match status" value="1"/>
</dbReference>
<protein>
    <recommendedName>
        <fullName evidence="1">RNA-directed DNA polymerase</fullName>
        <ecNumber evidence="1">2.7.7.49</ecNumber>
    </recommendedName>
</protein>
<sequence length="315" mass="36330">MINWNRLAVRDGLLVRKWFREDRLGFSWQVVVPASMVKHVLTQVHVGVDKTMERVLLYSPGYRTDVRHYVNTCFHCHARNDPTTAVRAPLQLQKVSKRWQKVAIDSMGPLPTIENGNRYTLVIIDCFTKYAEACLLPNQEAKTVTVNTMDQFICRYGVPESIHTDKGRLFESEMFQMLCREQGVQKTRTTPYHPSDNGQVKRMNRILANVLTKVVQEEGRHWDECLPKVMMAYRASAQSSIHETAYAMVFRAPCRMPQDVYGTGEQPINSVWKHIRQLKAALTKVHPNARRHLREAAVRQKQNHDQNYAGGLAQD</sequence>
<keyword evidence="4" id="KW-1185">Reference proteome</keyword>
<dbReference type="PANTHER" id="PTHR37984">
    <property type="entry name" value="PROTEIN CBG26694"/>
    <property type="match status" value="1"/>
</dbReference>
<dbReference type="Pfam" id="PF00665">
    <property type="entry name" value="rve"/>
    <property type="match status" value="1"/>
</dbReference>
<evidence type="ECO:0000313" key="4">
    <source>
        <dbReference type="Proteomes" id="UP000046395"/>
    </source>
</evidence>
<dbReference type="InterPro" id="IPR001584">
    <property type="entry name" value="Integrase_cat-core"/>
</dbReference>
<reference evidence="5" key="1">
    <citation type="submission" date="2019-12" db="UniProtKB">
        <authorList>
            <consortium name="WormBaseParasite"/>
        </authorList>
    </citation>
    <scope>IDENTIFICATION</scope>
</reference>
<name>A0A5S6QFZ7_TRIMR</name>
<evidence type="ECO:0000256" key="2">
    <source>
        <dbReference type="SAM" id="MobiDB-lite"/>
    </source>
</evidence>
<dbReference type="Gene3D" id="3.30.420.10">
    <property type="entry name" value="Ribonuclease H-like superfamily/Ribonuclease H"/>
    <property type="match status" value="1"/>
</dbReference>
<dbReference type="AlphaFoldDB" id="A0A5S6QFZ7"/>
<feature type="region of interest" description="Disordered" evidence="2">
    <location>
        <begin position="296"/>
        <end position="315"/>
    </location>
</feature>
<dbReference type="InterPro" id="IPR041588">
    <property type="entry name" value="Integrase_H2C2"/>
</dbReference>
<evidence type="ECO:0000256" key="1">
    <source>
        <dbReference type="ARBA" id="ARBA00012493"/>
    </source>
</evidence>
<dbReference type="EC" id="2.7.7.49" evidence="1"/>
<evidence type="ECO:0000313" key="5">
    <source>
        <dbReference type="WBParaSite" id="TMUE_1000005802.1"/>
    </source>
</evidence>
<dbReference type="InterPro" id="IPR050951">
    <property type="entry name" value="Retrovirus_Pol_polyprotein"/>
</dbReference>
<dbReference type="GO" id="GO:0003676">
    <property type="term" value="F:nucleic acid binding"/>
    <property type="evidence" value="ECO:0007669"/>
    <property type="project" value="InterPro"/>
</dbReference>